<organism evidence="1 2">
    <name type="scientific">Glycomyces luteolus</name>
    <dbReference type="NCBI Taxonomy" id="2670330"/>
    <lineage>
        <taxon>Bacteria</taxon>
        <taxon>Bacillati</taxon>
        <taxon>Actinomycetota</taxon>
        <taxon>Actinomycetes</taxon>
        <taxon>Glycomycetales</taxon>
        <taxon>Glycomycetaceae</taxon>
        <taxon>Glycomyces</taxon>
    </lineage>
</organism>
<reference evidence="1" key="1">
    <citation type="submission" date="2022-12" db="EMBL/GenBank/DDBJ databases">
        <title>Gycomyces niveus sp.nov.,a novel actinomycete isolated from soil in Shouguan.</title>
        <authorList>
            <person name="Yang X."/>
        </authorList>
    </citation>
    <scope>NUCLEOTIDE SEQUENCE</scope>
    <source>
        <strain evidence="1">NEAU-A15</strain>
    </source>
</reference>
<evidence type="ECO:0000313" key="2">
    <source>
        <dbReference type="Proteomes" id="UP001146067"/>
    </source>
</evidence>
<dbReference type="PANTHER" id="PTHR36451">
    <property type="entry name" value="PAPS-DEPENDENT SULFOTRANSFERASE STF3"/>
    <property type="match status" value="1"/>
</dbReference>
<keyword evidence="2" id="KW-1185">Reference proteome</keyword>
<dbReference type="EMBL" id="JAPZVP010000003">
    <property type="protein sequence ID" value="MDA1358999.1"/>
    <property type="molecule type" value="Genomic_DNA"/>
</dbReference>
<protein>
    <submittedName>
        <fullName evidence="1">Sulfotransferase</fullName>
    </submittedName>
</protein>
<name>A0A9X3PAK4_9ACTN</name>
<accession>A0A9X3PAK4</accession>
<dbReference type="InterPro" id="IPR027417">
    <property type="entry name" value="P-loop_NTPase"/>
</dbReference>
<dbReference type="AlphaFoldDB" id="A0A9X3PAK4"/>
<dbReference type="Pfam" id="PF13469">
    <property type="entry name" value="Sulfotransfer_3"/>
    <property type="match status" value="1"/>
</dbReference>
<comment type="caution">
    <text evidence="1">The sequence shown here is derived from an EMBL/GenBank/DDBJ whole genome shotgun (WGS) entry which is preliminary data.</text>
</comment>
<dbReference type="Gene3D" id="3.40.50.300">
    <property type="entry name" value="P-loop containing nucleotide triphosphate hydrolases"/>
    <property type="match status" value="1"/>
</dbReference>
<evidence type="ECO:0000313" key="1">
    <source>
        <dbReference type="EMBL" id="MDA1358999.1"/>
    </source>
</evidence>
<dbReference type="PANTHER" id="PTHR36451:SF1">
    <property type="entry name" value="OMEGA-HYDROXY-BETA-DIHYDROMENAQUINONE-9 SULFOTRANSFERASE STF3"/>
    <property type="match status" value="1"/>
</dbReference>
<dbReference type="InterPro" id="IPR052736">
    <property type="entry name" value="Stf3_sulfotransferase"/>
</dbReference>
<gene>
    <name evidence="1" type="ORF">O1R50_05160</name>
</gene>
<proteinExistence type="predicted"/>
<dbReference type="RefSeq" id="WP_270108824.1">
    <property type="nucleotide sequence ID" value="NZ_JAPZVP010000003.1"/>
</dbReference>
<dbReference type="SUPFAM" id="SSF52540">
    <property type="entry name" value="P-loop containing nucleoside triphosphate hydrolases"/>
    <property type="match status" value="1"/>
</dbReference>
<sequence>MSRTTLTAAFVNAMLRPAFKGRKRPLETWQRTVASVEKSTGWSTAGDEDFAADLGFHLRCLADERQLTPLGWQSAIEDAKARLENRLRVRQRLIEHPEIADEKIVAPVFVVGLPRTATTLAHKILAASDAHRGPLMWEMMHTDLPQHRAEADKTIRTIENGTRMMVRFSPSWEVIHPMRVHSPEESMLILPHGTYHLILRAAMPEYRRWLSERDCTADYLYLKRTLQVLQHGREPKRWTLKYPAHLNDLDVIKKVFPDATFVWTHRDPTTVMGSVCSLMETSWSLYQRRPDLEEIGQVALTLLVESIERGRQSRLTLPSESIVDVPYHRLSSDPVNEVPKLYKAIGAEWTHKDAGNLENVLARPQRDRRHEYSLSRYGLSMHEVEDAFGDYTRLCGTLNSR</sequence>
<dbReference type="Proteomes" id="UP001146067">
    <property type="component" value="Unassembled WGS sequence"/>
</dbReference>